<dbReference type="EMBL" id="JAHHHN010000003">
    <property type="protein sequence ID" value="MBW4561004.1"/>
    <property type="molecule type" value="Genomic_DNA"/>
</dbReference>
<proteinExistence type="predicted"/>
<accession>A0A951UF17</accession>
<sequence>METANATNGWVNTIDCQNPEVIAKASRIITNNIYCTLSTCSADGYPWASPVFFAYDDNCNIYWSSAIVSKHSQNLDNNHGRVAIAIYNSSFSEGSVEGLYFCGTASELKPEETERVLKLLINRATKKHNRTAADYLNDSPRRIYQCQPQEAWVTGDRVAVANQLVDTKIQINLADLQNSILIEQ</sequence>
<reference evidence="3" key="2">
    <citation type="journal article" date="2022" name="Microbiol. Resour. Announc.">
        <title>Metagenome Sequencing to Explore Phylogenomics of Terrestrial Cyanobacteria.</title>
        <authorList>
            <person name="Ward R.D."/>
            <person name="Stajich J.E."/>
            <person name="Johansen J.R."/>
            <person name="Huntemann M."/>
            <person name="Clum A."/>
            <person name="Foster B."/>
            <person name="Foster B."/>
            <person name="Roux S."/>
            <person name="Palaniappan K."/>
            <person name="Varghese N."/>
            <person name="Mukherjee S."/>
            <person name="Reddy T.B.K."/>
            <person name="Daum C."/>
            <person name="Copeland A."/>
            <person name="Chen I.A."/>
            <person name="Ivanova N.N."/>
            <person name="Kyrpides N.C."/>
            <person name="Shapiro N."/>
            <person name="Eloe-Fadrosh E.A."/>
            <person name="Pietrasiak N."/>
        </authorList>
    </citation>
    <scope>NUCLEOTIDE SEQUENCE</scope>
    <source>
        <strain evidence="3">JT2-VF2</strain>
    </source>
</reference>
<name>A0A951UF17_9NOST</name>
<organism evidence="3 4">
    <name type="scientific">Mojavia pulchra JT2-VF2</name>
    <dbReference type="NCBI Taxonomy" id="287848"/>
    <lineage>
        <taxon>Bacteria</taxon>
        <taxon>Bacillati</taxon>
        <taxon>Cyanobacteriota</taxon>
        <taxon>Cyanophyceae</taxon>
        <taxon>Nostocales</taxon>
        <taxon>Nostocaceae</taxon>
    </lineage>
</organism>
<dbReference type="SUPFAM" id="SSF50475">
    <property type="entry name" value="FMN-binding split barrel"/>
    <property type="match status" value="1"/>
</dbReference>
<dbReference type="InterPro" id="IPR052019">
    <property type="entry name" value="F420H2_bilvrd_red/Heme_oxyg"/>
</dbReference>
<gene>
    <name evidence="3" type="ORF">KME32_07555</name>
</gene>
<evidence type="ECO:0000259" key="2">
    <source>
        <dbReference type="Pfam" id="PF01243"/>
    </source>
</evidence>
<reference evidence="3" key="1">
    <citation type="submission" date="2021-05" db="EMBL/GenBank/DDBJ databases">
        <authorList>
            <person name="Pietrasiak N."/>
            <person name="Ward R."/>
            <person name="Stajich J.E."/>
            <person name="Kurbessoian T."/>
        </authorList>
    </citation>
    <scope>NUCLEOTIDE SEQUENCE</scope>
    <source>
        <strain evidence="3">JT2-VF2</strain>
    </source>
</reference>
<dbReference type="PANTHER" id="PTHR35176:SF6">
    <property type="entry name" value="HEME OXYGENASE HI_0854-RELATED"/>
    <property type="match status" value="1"/>
</dbReference>
<dbReference type="AlphaFoldDB" id="A0A951UF17"/>
<dbReference type="PANTHER" id="PTHR35176">
    <property type="entry name" value="HEME OXYGENASE HI_0854-RELATED"/>
    <property type="match status" value="1"/>
</dbReference>
<dbReference type="Gene3D" id="2.30.110.10">
    <property type="entry name" value="Electron Transport, Fmn-binding Protein, Chain A"/>
    <property type="match status" value="1"/>
</dbReference>
<dbReference type="InterPro" id="IPR011576">
    <property type="entry name" value="Pyridox_Oxase_N"/>
</dbReference>
<dbReference type="GO" id="GO:0016627">
    <property type="term" value="F:oxidoreductase activity, acting on the CH-CH group of donors"/>
    <property type="evidence" value="ECO:0007669"/>
    <property type="project" value="TreeGrafter"/>
</dbReference>
<dbReference type="GO" id="GO:0070967">
    <property type="term" value="F:coenzyme F420 binding"/>
    <property type="evidence" value="ECO:0007669"/>
    <property type="project" value="TreeGrafter"/>
</dbReference>
<comment type="caution">
    <text evidence="3">The sequence shown here is derived from an EMBL/GenBank/DDBJ whole genome shotgun (WGS) entry which is preliminary data.</text>
</comment>
<dbReference type="Proteomes" id="UP000715781">
    <property type="component" value="Unassembled WGS sequence"/>
</dbReference>
<feature type="domain" description="Pyridoxamine 5'-phosphate oxidase N-terminal" evidence="2">
    <location>
        <begin position="26"/>
        <end position="152"/>
    </location>
</feature>
<dbReference type="GO" id="GO:0005829">
    <property type="term" value="C:cytosol"/>
    <property type="evidence" value="ECO:0007669"/>
    <property type="project" value="TreeGrafter"/>
</dbReference>
<evidence type="ECO:0000313" key="3">
    <source>
        <dbReference type="EMBL" id="MBW4561004.1"/>
    </source>
</evidence>
<keyword evidence="1" id="KW-0560">Oxidoreductase</keyword>
<evidence type="ECO:0000313" key="4">
    <source>
        <dbReference type="Proteomes" id="UP000715781"/>
    </source>
</evidence>
<dbReference type="InterPro" id="IPR012349">
    <property type="entry name" value="Split_barrel_FMN-bd"/>
</dbReference>
<protein>
    <submittedName>
        <fullName evidence="3">Pyridoxamine 5'-phosphate oxidase family protein</fullName>
    </submittedName>
</protein>
<dbReference type="Pfam" id="PF01243">
    <property type="entry name" value="PNPOx_N"/>
    <property type="match status" value="1"/>
</dbReference>
<evidence type="ECO:0000256" key="1">
    <source>
        <dbReference type="ARBA" id="ARBA00023002"/>
    </source>
</evidence>